<keyword evidence="7" id="KW-1185">Reference proteome</keyword>
<evidence type="ECO:0000256" key="4">
    <source>
        <dbReference type="ARBA" id="ARBA00023242"/>
    </source>
</evidence>
<evidence type="ECO:0000256" key="2">
    <source>
        <dbReference type="ARBA" id="ARBA00005647"/>
    </source>
</evidence>
<dbReference type="VEuPathDB" id="MicrosporidiaDB:TUBRATIS_003010"/>
<protein>
    <submittedName>
        <fullName evidence="6">Ribosomal L24</fullName>
    </submittedName>
</protein>
<comment type="similarity">
    <text evidence="2">Belongs to the eukaryotic ribosomal protein eL24 family.</text>
</comment>
<proteinExistence type="inferred from homology"/>
<dbReference type="InterPro" id="IPR023442">
    <property type="entry name" value="Ribosomal_eL24_CS"/>
</dbReference>
<dbReference type="SUPFAM" id="SSF57716">
    <property type="entry name" value="Glucocorticoid receptor-like (DNA-binding domain)"/>
    <property type="match status" value="1"/>
</dbReference>
<dbReference type="GO" id="GO:0003735">
    <property type="term" value="F:structural constituent of ribosome"/>
    <property type="evidence" value="ECO:0007669"/>
    <property type="project" value="InterPro"/>
</dbReference>
<dbReference type="Pfam" id="PF01246">
    <property type="entry name" value="Ribosomal_L24e"/>
    <property type="match status" value="1"/>
</dbReference>
<dbReference type="InterPro" id="IPR056366">
    <property type="entry name" value="Ribosomal_eL24"/>
</dbReference>
<organism evidence="6 7">
    <name type="scientific">Tubulinosema ratisbonensis</name>
    <dbReference type="NCBI Taxonomy" id="291195"/>
    <lineage>
        <taxon>Eukaryota</taxon>
        <taxon>Fungi</taxon>
        <taxon>Fungi incertae sedis</taxon>
        <taxon>Microsporidia</taxon>
        <taxon>Tubulinosematoidea</taxon>
        <taxon>Tubulinosematidae</taxon>
        <taxon>Tubulinosema</taxon>
    </lineage>
</organism>
<dbReference type="GO" id="GO:0042273">
    <property type="term" value="P:ribosomal large subunit biogenesis"/>
    <property type="evidence" value="ECO:0007669"/>
    <property type="project" value="TreeGrafter"/>
</dbReference>
<evidence type="ECO:0000259" key="5">
    <source>
        <dbReference type="SMART" id="SM00746"/>
    </source>
</evidence>
<evidence type="ECO:0000256" key="3">
    <source>
        <dbReference type="ARBA" id="ARBA00022517"/>
    </source>
</evidence>
<comment type="caution">
    <text evidence="6">The sequence shown here is derived from an EMBL/GenBank/DDBJ whole genome shotgun (WGS) entry which is preliminary data.</text>
</comment>
<dbReference type="AlphaFoldDB" id="A0A437APK4"/>
<dbReference type="OrthoDB" id="10262490at2759"/>
<accession>A0A437APK4</accession>
<dbReference type="Gene3D" id="2.30.170.20">
    <property type="entry name" value="Ribosomal protein L24e"/>
    <property type="match status" value="1"/>
</dbReference>
<dbReference type="GO" id="GO:0005730">
    <property type="term" value="C:nucleolus"/>
    <property type="evidence" value="ECO:0007669"/>
    <property type="project" value="TreeGrafter"/>
</dbReference>
<dbReference type="CDD" id="cd00472">
    <property type="entry name" value="Ribosomal_L24e_L24"/>
    <property type="match status" value="1"/>
</dbReference>
<dbReference type="InterPro" id="IPR038630">
    <property type="entry name" value="L24e/L24_sf"/>
</dbReference>
<reference evidence="6 7" key="1">
    <citation type="submission" date="2018-10" db="EMBL/GenBank/DDBJ databases">
        <title>Draft genome sequence of the microsporidian Tubulinosema ratisbonensis.</title>
        <authorList>
            <person name="Polonais V."/>
            <person name="Peyretaillade E."/>
            <person name="Niehus S."/>
            <person name="Wawrzyniak I."/>
            <person name="Franchet A."/>
            <person name="Gaspin C."/>
            <person name="Reichstadt M."/>
            <person name="Belser C."/>
            <person name="Labadie K."/>
            <person name="Delbac F."/>
            <person name="Ferrandon D."/>
        </authorList>
    </citation>
    <scope>NUCLEOTIDE SEQUENCE [LARGE SCALE GENOMIC DNA]</scope>
    <source>
        <strain evidence="6 7">Franzen</strain>
    </source>
</reference>
<keyword evidence="4" id="KW-0539">Nucleus</keyword>
<dbReference type="InterPro" id="IPR000988">
    <property type="entry name" value="Ribosomal_eL24-rel_N"/>
</dbReference>
<keyword evidence="3" id="KW-0690">Ribosome biogenesis</keyword>
<evidence type="ECO:0000256" key="1">
    <source>
        <dbReference type="ARBA" id="ARBA00004123"/>
    </source>
</evidence>
<dbReference type="InterPro" id="IPR011017">
    <property type="entry name" value="TRASH_dom"/>
</dbReference>
<evidence type="ECO:0000313" key="7">
    <source>
        <dbReference type="Proteomes" id="UP000282876"/>
    </source>
</evidence>
<dbReference type="PANTHER" id="PTHR10792">
    <property type="entry name" value="60S RIBOSOMAL PROTEIN L24"/>
    <property type="match status" value="1"/>
</dbReference>
<dbReference type="STRING" id="291195.A0A437APK4"/>
<dbReference type="FunFam" id="2.30.170.20:FF:000001">
    <property type="entry name" value="probable ribosome biogenesis protein RLP24"/>
    <property type="match status" value="1"/>
</dbReference>
<dbReference type="PROSITE" id="PS01073">
    <property type="entry name" value="RIBOSOMAL_L24E"/>
    <property type="match status" value="1"/>
</dbReference>
<dbReference type="PANTHER" id="PTHR10792:SF8">
    <property type="entry name" value="RIBOSOME BIOGENESIS PROTEIN RLP24-RELATED"/>
    <property type="match status" value="1"/>
</dbReference>
<dbReference type="Proteomes" id="UP000282876">
    <property type="component" value="Unassembled WGS sequence"/>
</dbReference>
<name>A0A437APK4_9MICR</name>
<evidence type="ECO:0000313" key="6">
    <source>
        <dbReference type="EMBL" id="RVD93175.1"/>
    </source>
</evidence>
<dbReference type="EMBL" id="RCSS01000075">
    <property type="protein sequence ID" value="RVD93175.1"/>
    <property type="molecule type" value="Genomic_DNA"/>
</dbReference>
<gene>
    <name evidence="6" type="ORF">TUBRATIS_003010</name>
</gene>
<comment type="subcellular location">
    <subcellularLocation>
        <location evidence="1">Nucleus</location>
    </subcellularLocation>
</comment>
<feature type="domain" description="TRASH" evidence="5">
    <location>
        <begin position="6"/>
        <end position="44"/>
    </location>
</feature>
<dbReference type="SMART" id="SM00746">
    <property type="entry name" value="TRASH"/>
    <property type="match status" value="1"/>
</dbReference>
<sequence>MRIEKCWFCSCNIYPGHGSSFIRNDGKKFNFCRSKCYKLFKRKWNPRKTKWTKTYRMLKKKSLYEDEILKLEKKIDEPLVVDKKILNQTIEVIPQYIEKRMEREDFFVMDRILTQREKEKENEIKFIEKHKHLLEDREAKKKVIKGVIIGKKKEKETKTIQEYEIN</sequence>